<comment type="caution">
    <text evidence="2">The sequence shown here is derived from an EMBL/GenBank/DDBJ whole genome shotgun (WGS) entry which is preliminary data.</text>
</comment>
<evidence type="ECO:0000313" key="2">
    <source>
        <dbReference type="EMBL" id="ETO31934.1"/>
    </source>
</evidence>
<sequence length="196" mass="22499">MCDSDKLLKQLNELAMEKVEMREEGSEKDNVGEEETMILDNGDDENTVRMREYANRGDDDDDNEEEEEEEEENGKERKGNLWLEISEGIDSEMTDDPSESANMEMCINDNDNDNDSDEENENENENENEDEKSNKSKEIVISMEGIGLNEKGELMPGFEEVQDSKLSFNSESDFAIFNRQIVSEVPLQKVILDTFL</sequence>
<feature type="compositionally biased region" description="Basic and acidic residues" evidence="1">
    <location>
        <begin position="46"/>
        <end position="57"/>
    </location>
</feature>
<evidence type="ECO:0000256" key="1">
    <source>
        <dbReference type="SAM" id="MobiDB-lite"/>
    </source>
</evidence>
<dbReference type="AlphaFoldDB" id="X6P1J7"/>
<proteinExistence type="predicted"/>
<feature type="compositionally biased region" description="Acidic residues" evidence="1">
    <location>
        <begin position="58"/>
        <end position="73"/>
    </location>
</feature>
<name>X6P1J7_RETFI</name>
<organism evidence="2 3">
    <name type="scientific">Reticulomyxa filosa</name>
    <dbReference type="NCBI Taxonomy" id="46433"/>
    <lineage>
        <taxon>Eukaryota</taxon>
        <taxon>Sar</taxon>
        <taxon>Rhizaria</taxon>
        <taxon>Retaria</taxon>
        <taxon>Foraminifera</taxon>
        <taxon>Monothalamids</taxon>
        <taxon>Reticulomyxidae</taxon>
        <taxon>Reticulomyxa</taxon>
    </lineage>
</organism>
<dbReference type="Proteomes" id="UP000023152">
    <property type="component" value="Unassembled WGS sequence"/>
</dbReference>
<dbReference type="EMBL" id="ASPP01004601">
    <property type="protein sequence ID" value="ETO31934.1"/>
    <property type="molecule type" value="Genomic_DNA"/>
</dbReference>
<evidence type="ECO:0000313" key="3">
    <source>
        <dbReference type="Proteomes" id="UP000023152"/>
    </source>
</evidence>
<feature type="compositionally biased region" description="Acidic residues" evidence="1">
    <location>
        <begin position="32"/>
        <end position="45"/>
    </location>
</feature>
<feature type="compositionally biased region" description="Acidic residues" evidence="1">
    <location>
        <begin position="110"/>
        <end position="130"/>
    </location>
</feature>
<protein>
    <submittedName>
        <fullName evidence="2">Rhoptry neck protein 6</fullName>
    </submittedName>
</protein>
<accession>X6P1J7</accession>
<feature type="compositionally biased region" description="Basic and acidic residues" evidence="1">
    <location>
        <begin position="19"/>
        <end position="31"/>
    </location>
</feature>
<gene>
    <name evidence="2" type="ORF">RFI_05184</name>
</gene>
<feature type="compositionally biased region" description="Acidic residues" evidence="1">
    <location>
        <begin position="87"/>
        <end position="98"/>
    </location>
</feature>
<keyword evidence="3" id="KW-1185">Reference proteome</keyword>
<reference evidence="2 3" key="1">
    <citation type="journal article" date="2013" name="Curr. Biol.">
        <title>The Genome of the Foraminiferan Reticulomyxa filosa.</title>
        <authorList>
            <person name="Glockner G."/>
            <person name="Hulsmann N."/>
            <person name="Schleicher M."/>
            <person name="Noegel A.A."/>
            <person name="Eichinger L."/>
            <person name="Gallinger C."/>
            <person name="Pawlowski J."/>
            <person name="Sierra R."/>
            <person name="Euteneuer U."/>
            <person name="Pillet L."/>
            <person name="Moustafa A."/>
            <person name="Platzer M."/>
            <person name="Groth M."/>
            <person name="Szafranski K."/>
            <person name="Schliwa M."/>
        </authorList>
    </citation>
    <scope>NUCLEOTIDE SEQUENCE [LARGE SCALE GENOMIC DNA]</scope>
</reference>
<feature type="region of interest" description="Disordered" evidence="1">
    <location>
        <begin position="19"/>
        <end position="137"/>
    </location>
</feature>